<dbReference type="Proteomes" id="UP000192708">
    <property type="component" value="Unassembled WGS sequence"/>
</dbReference>
<dbReference type="RefSeq" id="WP_084284939.1">
    <property type="nucleotide sequence ID" value="NZ_FWXJ01000013.1"/>
</dbReference>
<dbReference type="GO" id="GO:0046872">
    <property type="term" value="F:metal ion binding"/>
    <property type="evidence" value="ECO:0007669"/>
    <property type="project" value="UniProtKB-KW"/>
</dbReference>
<dbReference type="InterPro" id="IPR011051">
    <property type="entry name" value="RmlC_Cupin_sf"/>
</dbReference>
<dbReference type="InterPro" id="IPR012093">
    <property type="entry name" value="Pirin"/>
</dbReference>
<feature type="binding site" evidence="2">
    <location>
        <position position="61"/>
    </location>
    <ligand>
        <name>Fe cation</name>
        <dbReference type="ChEBI" id="CHEBI:24875"/>
    </ligand>
</feature>
<keyword evidence="7" id="KW-1185">Reference proteome</keyword>
<keyword evidence="2" id="KW-0408">Iron</keyword>
<evidence type="ECO:0000256" key="1">
    <source>
        <dbReference type="ARBA" id="ARBA00008416"/>
    </source>
</evidence>
<dbReference type="SUPFAM" id="SSF51182">
    <property type="entry name" value="RmlC-like cupins"/>
    <property type="match status" value="1"/>
</dbReference>
<sequence length="286" mass="31281">MKKCIGIQGNDQGHWVGDGFPVRTLFFYQNLGKQMSPFLMLDYAGPHQFSMTTERKGVGSHPHRGFETVTIVYEGEVSHKDSTGEGGTIGPGEVQWMTAGAGILHEEYHSENFAKKGGNLRMVQLWVNLPAEQKMVKPGYQAIFNHQIPNFSLDNHQGSGRVIAGSYFEHHGPAHTFTPLNVIDFTLKKGTTITIPAPDGWNTSLVIMHGAIQGSDGSVARDAQMLMFSAEGQDFVVTALEDTVALLLSGEPIQEPIVGYGPFVMNTKEEIVQAVDDFNSGKFGKI</sequence>
<dbReference type="STRING" id="1938817.SAMN06296008_1133"/>
<dbReference type="PANTHER" id="PTHR43594:SF1">
    <property type="entry name" value="QUERCETIN 2,3-DIOXYGENASE PA2418-RELATED"/>
    <property type="match status" value="1"/>
</dbReference>
<dbReference type="PIRSF" id="PIRSF006232">
    <property type="entry name" value="Pirin"/>
    <property type="match status" value="1"/>
</dbReference>
<feature type="binding site" evidence="2">
    <location>
        <position position="107"/>
    </location>
    <ligand>
        <name>Fe cation</name>
        <dbReference type="ChEBI" id="CHEBI:24875"/>
    </ligand>
</feature>
<comment type="cofactor">
    <cofactor evidence="2">
        <name>Fe cation</name>
        <dbReference type="ChEBI" id="CHEBI:24875"/>
    </cofactor>
    <text evidence="2">Binds 1 Fe cation per subunit.</text>
</comment>
<dbReference type="EMBL" id="FWXJ01000013">
    <property type="protein sequence ID" value="SMC71519.1"/>
    <property type="molecule type" value="Genomic_DNA"/>
</dbReference>
<dbReference type="CDD" id="cd02247">
    <property type="entry name" value="cupin_pirin_C"/>
    <property type="match status" value="1"/>
</dbReference>
<dbReference type="OrthoDB" id="321327at2"/>
<dbReference type="InterPro" id="IPR008778">
    <property type="entry name" value="Pirin_C_dom"/>
</dbReference>
<evidence type="ECO:0008006" key="8">
    <source>
        <dbReference type="Google" id="ProtNLM"/>
    </source>
</evidence>
<dbReference type="Gene3D" id="2.60.120.10">
    <property type="entry name" value="Jelly Rolls"/>
    <property type="match status" value="2"/>
</dbReference>
<dbReference type="InterPro" id="IPR053186">
    <property type="entry name" value="QDO-related"/>
</dbReference>
<keyword evidence="2" id="KW-0479">Metal-binding</keyword>
<dbReference type="Pfam" id="PF05726">
    <property type="entry name" value="Pirin_C"/>
    <property type="match status" value="1"/>
</dbReference>
<accession>A0A1W2BF15</accession>
<feature type="domain" description="Pirin C-terminal" evidence="5">
    <location>
        <begin position="183"/>
        <end position="284"/>
    </location>
</feature>
<name>A0A1W2BF15_9BURK</name>
<evidence type="ECO:0000256" key="3">
    <source>
        <dbReference type="RuleBase" id="RU003457"/>
    </source>
</evidence>
<comment type="similarity">
    <text evidence="1 3">Belongs to the pirin family.</text>
</comment>
<reference evidence="6 7" key="1">
    <citation type="submission" date="2017-04" db="EMBL/GenBank/DDBJ databases">
        <authorList>
            <person name="Afonso C.L."/>
            <person name="Miller P.J."/>
            <person name="Scott M.A."/>
            <person name="Spackman E."/>
            <person name="Goraichik I."/>
            <person name="Dimitrov K.M."/>
            <person name="Suarez D.L."/>
            <person name="Swayne D.E."/>
        </authorList>
    </citation>
    <scope>NUCLEOTIDE SEQUENCE [LARGE SCALE GENOMIC DNA]</scope>
    <source>
        <strain evidence="6 7">VK13</strain>
    </source>
</reference>
<feature type="domain" description="Pirin N-terminal" evidence="4">
    <location>
        <begin position="28"/>
        <end position="127"/>
    </location>
</feature>
<evidence type="ECO:0000259" key="5">
    <source>
        <dbReference type="Pfam" id="PF05726"/>
    </source>
</evidence>
<protein>
    <recommendedName>
        <fullName evidence="8">Quercetin 2,3-dioxygenase</fullName>
    </recommendedName>
</protein>
<gene>
    <name evidence="6" type="ORF">SAMN06296008_1133</name>
</gene>
<dbReference type="CDD" id="cd02909">
    <property type="entry name" value="cupin_pirin_N"/>
    <property type="match status" value="1"/>
</dbReference>
<dbReference type="InterPro" id="IPR014710">
    <property type="entry name" value="RmlC-like_jellyroll"/>
</dbReference>
<evidence type="ECO:0000259" key="4">
    <source>
        <dbReference type="Pfam" id="PF02678"/>
    </source>
</evidence>
<feature type="binding site" evidence="2">
    <location>
        <position position="63"/>
    </location>
    <ligand>
        <name>Fe cation</name>
        <dbReference type="ChEBI" id="CHEBI:24875"/>
    </ligand>
</feature>
<feature type="binding site" evidence="2">
    <location>
        <position position="105"/>
    </location>
    <ligand>
        <name>Fe cation</name>
        <dbReference type="ChEBI" id="CHEBI:24875"/>
    </ligand>
</feature>
<organism evidence="6 7">
    <name type="scientific">Polynucleobacter kasalickyi</name>
    <dbReference type="NCBI Taxonomy" id="1938817"/>
    <lineage>
        <taxon>Bacteria</taxon>
        <taxon>Pseudomonadati</taxon>
        <taxon>Pseudomonadota</taxon>
        <taxon>Betaproteobacteria</taxon>
        <taxon>Burkholderiales</taxon>
        <taxon>Burkholderiaceae</taxon>
        <taxon>Polynucleobacter</taxon>
    </lineage>
</organism>
<evidence type="ECO:0000313" key="7">
    <source>
        <dbReference type="Proteomes" id="UP000192708"/>
    </source>
</evidence>
<dbReference type="AlphaFoldDB" id="A0A1W2BF15"/>
<proteinExistence type="inferred from homology"/>
<dbReference type="InterPro" id="IPR003829">
    <property type="entry name" value="Pirin_N_dom"/>
</dbReference>
<evidence type="ECO:0000313" key="6">
    <source>
        <dbReference type="EMBL" id="SMC71519.1"/>
    </source>
</evidence>
<evidence type="ECO:0000256" key="2">
    <source>
        <dbReference type="PIRSR" id="PIRSR006232-1"/>
    </source>
</evidence>
<dbReference type="Pfam" id="PF02678">
    <property type="entry name" value="Pirin"/>
    <property type="match status" value="1"/>
</dbReference>
<dbReference type="PANTHER" id="PTHR43594">
    <property type="entry name" value="QUERCETIN 2,3-DIOXYGENASE"/>
    <property type="match status" value="1"/>
</dbReference>